<keyword evidence="1" id="KW-1133">Transmembrane helix</keyword>
<evidence type="ECO:0000256" key="1">
    <source>
        <dbReference type="SAM" id="Phobius"/>
    </source>
</evidence>
<evidence type="ECO:0000259" key="2">
    <source>
        <dbReference type="PROSITE" id="PS50883"/>
    </source>
</evidence>
<dbReference type="PANTHER" id="PTHR33121">
    <property type="entry name" value="CYCLIC DI-GMP PHOSPHODIESTERASE PDEF"/>
    <property type="match status" value="1"/>
</dbReference>
<feature type="transmembrane region" description="Helical" evidence="1">
    <location>
        <begin position="101"/>
        <end position="117"/>
    </location>
</feature>
<keyword evidence="1" id="KW-0472">Membrane</keyword>
<dbReference type="RefSeq" id="WP_255060297.1">
    <property type="nucleotide sequence ID" value="NZ_JANDBD010000004.1"/>
</dbReference>
<dbReference type="Pfam" id="PF00990">
    <property type="entry name" value="GGDEF"/>
    <property type="match status" value="1"/>
</dbReference>
<feature type="transmembrane region" description="Helical" evidence="1">
    <location>
        <begin position="195"/>
        <end position="217"/>
    </location>
</feature>
<proteinExistence type="predicted"/>
<feature type="transmembrane region" description="Helical" evidence="1">
    <location>
        <begin position="287"/>
        <end position="306"/>
    </location>
</feature>
<feature type="transmembrane region" description="Helical" evidence="1">
    <location>
        <begin position="35"/>
        <end position="54"/>
    </location>
</feature>
<reference evidence="4 5" key="1">
    <citation type="submission" date="2022-06" db="EMBL/GenBank/DDBJ databases">
        <title>Mycolicibacterium sp. CAU 1645 isolated from seawater.</title>
        <authorList>
            <person name="Kim W."/>
        </authorList>
    </citation>
    <scope>NUCLEOTIDE SEQUENCE [LARGE SCALE GENOMIC DNA]</scope>
    <source>
        <strain evidence="4 5">CAU 1645</strain>
    </source>
</reference>
<dbReference type="InterPro" id="IPR043128">
    <property type="entry name" value="Rev_trsase/Diguanyl_cyclase"/>
</dbReference>
<dbReference type="Gene3D" id="3.20.20.450">
    <property type="entry name" value="EAL domain"/>
    <property type="match status" value="1"/>
</dbReference>
<feature type="domain" description="GGDEF" evidence="3">
    <location>
        <begin position="352"/>
        <end position="485"/>
    </location>
</feature>
<dbReference type="SUPFAM" id="SSF141868">
    <property type="entry name" value="EAL domain-like"/>
    <property type="match status" value="1"/>
</dbReference>
<dbReference type="Pfam" id="PF00563">
    <property type="entry name" value="EAL"/>
    <property type="match status" value="1"/>
</dbReference>
<dbReference type="SUPFAM" id="SSF55073">
    <property type="entry name" value="Nucleotide cyclase"/>
    <property type="match status" value="1"/>
</dbReference>
<dbReference type="CDD" id="cd01949">
    <property type="entry name" value="GGDEF"/>
    <property type="match status" value="1"/>
</dbReference>
<dbReference type="Proteomes" id="UP001651690">
    <property type="component" value="Unassembled WGS sequence"/>
</dbReference>
<dbReference type="InterPro" id="IPR035919">
    <property type="entry name" value="EAL_sf"/>
</dbReference>
<dbReference type="PROSITE" id="PS50883">
    <property type="entry name" value="EAL"/>
    <property type="match status" value="1"/>
</dbReference>
<sequence length="770" mass="81357">MRSSSLTACGATAVAVAVSVWIGTGLGGTATVNAVSNYGSLAAAVFATLSTAAAARRSAGRRRAAWTMLAIAVGGWALGTAMWIYYDTVLHVAPFPSPADFAYLVFPVAASIGLALFPTGYTGHSPSRLAIDAFIIAAALFQISWVTVLQPVYEAGGSGRFAMGLSIAYPVGDVVVIMVALLVLARARTGHRRTLALLTTGAILMAVSDSVFVYLTARNAFDTASVADIGWVLALLCIGLAGLSHGGEVGVARLRPPSRAALSLPYLPTAVAVAVCAPVCFRTPGMGGLFVSSVLLVVAVMARQFFVVRENRALLEIVADQAMRDPLTGLANRALFNDRLAHAMQLHQRDRQAAAVLSLDLDDFKLVNDNLGHPAGDVLLKLVAERIQSCVRPGDTVARLGGDEFAVLMEGSTEHARVVAHRVISAFDETFAVDGHGLLLRPSVGLALASPDDLGLTADELLKHADVAMYSAKKSRTGGVHTFDAELHGLGHGDPAGLIEAIGARRSGATAVELLGQVRHAIDHDGLSVVYQPKFDLADGRVVGVEALVRWPHPERGLLGPDEFLPLVREHGLTRALTDFVLARALDDVCGWRRRGFDVPVAVNVFAPSLSDLALPDRILGELHDRTLSPAVLTIEITEDLLLDDLERASAVLAALRWHGVRVAIDDFGSGYSALRYLGELPIDEVKLDRGFIAPILDDRRAAAIVRAVVDLAHVLGVTTVAEGVENEATAIRLREYGCEVAQGFHFSRPIPAAEVGDLLATASAARAPA</sequence>
<gene>
    <name evidence="4" type="ORF">NM203_12770</name>
</gene>
<feature type="transmembrane region" description="Helical" evidence="1">
    <location>
        <begin position="161"/>
        <end position="183"/>
    </location>
</feature>
<dbReference type="InterPro" id="IPR001633">
    <property type="entry name" value="EAL_dom"/>
</dbReference>
<protein>
    <submittedName>
        <fullName evidence="4">Bifunctional diguanylate cyclase/phosphodiesterase</fullName>
    </submittedName>
</protein>
<dbReference type="PROSITE" id="PS50887">
    <property type="entry name" value="GGDEF"/>
    <property type="match status" value="1"/>
</dbReference>
<dbReference type="InterPro" id="IPR000160">
    <property type="entry name" value="GGDEF_dom"/>
</dbReference>
<dbReference type="CDD" id="cd01948">
    <property type="entry name" value="EAL"/>
    <property type="match status" value="1"/>
</dbReference>
<feature type="transmembrane region" description="Helical" evidence="1">
    <location>
        <begin position="229"/>
        <end position="251"/>
    </location>
</feature>
<dbReference type="SMART" id="SM00052">
    <property type="entry name" value="EAL"/>
    <property type="match status" value="1"/>
</dbReference>
<comment type="caution">
    <text evidence="4">The sequence shown here is derived from an EMBL/GenBank/DDBJ whole genome shotgun (WGS) entry which is preliminary data.</text>
</comment>
<dbReference type="EMBL" id="JANDBD010000004">
    <property type="protein sequence ID" value="MCP9273056.1"/>
    <property type="molecule type" value="Genomic_DNA"/>
</dbReference>
<organism evidence="4 5">
    <name type="scientific">Mycolicibacterium arenosum</name>
    <dbReference type="NCBI Taxonomy" id="2952157"/>
    <lineage>
        <taxon>Bacteria</taxon>
        <taxon>Bacillati</taxon>
        <taxon>Actinomycetota</taxon>
        <taxon>Actinomycetes</taxon>
        <taxon>Mycobacteriales</taxon>
        <taxon>Mycobacteriaceae</taxon>
        <taxon>Mycolicibacterium</taxon>
    </lineage>
</organism>
<feature type="domain" description="EAL" evidence="2">
    <location>
        <begin position="511"/>
        <end position="764"/>
    </location>
</feature>
<keyword evidence="1" id="KW-0812">Transmembrane</keyword>
<evidence type="ECO:0000313" key="5">
    <source>
        <dbReference type="Proteomes" id="UP001651690"/>
    </source>
</evidence>
<name>A0ABT1M1P4_9MYCO</name>
<dbReference type="InterPro" id="IPR029787">
    <property type="entry name" value="Nucleotide_cyclase"/>
</dbReference>
<dbReference type="InterPro" id="IPR050706">
    <property type="entry name" value="Cyclic-di-GMP_PDE-like"/>
</dbReference>
<evidence type="ECO:0000313" key="4">
    <source>
        <dbReference type="EMBL" id="MCP9273056.1"/>
    </source>
</evidence>
<dbReference type="SMART" id="SM00267">
    <property type="entry name" value="GGDEF"/>
    <property type="match status" value="1"/>
</dbReference>
<accession>A0ABT1M1P4</accession>
<dbReference type="NCBIfam" id="TIGR00254">
    <property type="entry name" value="GGDEF"/>
    <property type="match status" value="1"/>
</dbReference>
<dbReference type="Gene3D" id="3.30.70.270">
    <property type="match status" value="1"/>
</dbReference>
<evidence type="ECO:0000259" key="3">
    <source>
        <dbReference type="PROSITE" id="PS50887"/>
    </source>
</evidence>
<feature type="transmembrane region" description="Helical" evidence="1">
    <location>
        <begin position="66"/>
        <end position="86"/>
    </location>
</feature>
<keyword evidence="5" id="KW-1185">Reference proteome</keyword>
<dbReference type="PANTHER" id="PTHR33121:SF70">
    <property type="entry name" value="SIGNALING PROTEIN YKOW"/>
    <property type="match status" value="1"/>
</dbReference>
<feature type="transmembrane region" description="Helical" evidence="1">
    <location>
        <begin position="129"/>
        <end position="149"/>
    </location>
</feature>